<dbReference type="InterPro" id="IPR052320">
    <property type="entry name" value="Cytochrome_b5_domain"/>
</dbReference>
<comment type="subcellular location">
    <subcellularLocation>
        <location evidence="1">Cytoplasm</location>
        <location evidence="1">Cytoskeleton</location>
        <location evidence="1">Cilium axoneme</location>
    </subcellularLocation>
</comment>
<evidence type="ECO:0000256" key="5">
    <source>
        <dbReference type="ARBA" id="ARBA00023004"/>
    </source>
</evidence>
<gene>
    <name evidence="11" type="ORF">TrLO_g3707</name>
</gene>
<organism evidence="11 12">
    <name type="scientific">Triparma laevis f. longispina</name>
    <dbReference type="NCBI Taxonomy" id="1714387"/>
    <lineage>
        <taxon>Eukaryota</taxon>
        <taxon>Sar</taxon>
        <taxon>Stramenopiles</taxon>
        <taxon>Ochrophyta</taxon>
        <taxon>Bolidophyceae</taxon>
        <taxon>Parmales</taxon>
        <taxon>Triparmaceae</taxon>
        <taxon>Triparma</taxon>
    </lineage>
</organism>
<keyword evidence="3" id="KW-0349">Heme</keyword>
<dbReference type="InterPro" id="IPR036400">
    <property type="entry name" value="Cyt_B5-like_heme/steroid_sf"/>
</dbReference>
<name>A0A9W7FIQ7_9STRA</name>
<dbReference type="GO" id="GO:0005930">
    <property type="term" value="C:axoneme"/>
    <property type="evidence" value="ECO:0007669"/>
    <property type="project" value="UniProtKB-SubCell"/>
</dbReference>
<evidence type="ECO:0000256" key="7">
    <source>
        <dbReference type="ARBA" id="ARBA00023273"/>
    </source>
</evidence>
<evidence type="ECO:0000256" key="6">
    <source>
        <dbReference type="ARBA" id="ARBA00023212"/>
    </source>
</evidence>
<dbReference type="PANTHER" id="PTHR21281:SF0">
    <property type="entry name" value="CYTOCHROME B5 DOMAIN-CONTAINING PROTEIN 1"/>
    <property type="match status" value="1"/>
</dbReference>
<evidence type="ECO:0000256" key="4">
    <source>
        <dbReference type="ARBA" id="ARBA00022723"/>
    </source>
</evidence>
<dbReference type="SMART" id="SM01117">
    <property type="entry name" value="Cyt-b5"/>
    <property type="match status" value="1"/>
</dbReference>
<evidence type="ECO:0000313" key="11">
    <source>
        <dbReference type="EMBL" id="GMI12928.1"/>
    </source>
</evidence>
<dbReference type="Gene3D" id="3.10.120.10">
    <property type="entry name" value="Cytochrome b5-like heme/steroid binding domain"/>
    <property type="match status" value="1"/>
</dbReference>
<dbReference type="AlphaFoldDB" id="A0A9W7FIQ7"/>
<dbReference type="Pfam" id="PF00173">
    <property type="entry name" value="Cyt-b5"/>
    <property type="match status" value="1"/>
</dbReference>
<dbReference type="PROSITE" id="PS50255">
    <property type="entry name" value="CYTOCHROME_B5_2"/>
    <property type="match status" value="1"/>
</dbReference>
<reference evidence="12" key="1">
    <citation type="journal article" date="2023" name="Commun. Biol.">
        <title>Genome analysis of Parmales, the sister group of diatoms, reveals the evolutionary specialization of diatoms from phago-mixotrophs to photoautotrophs.</title>
        <authorList>
            <person name="Ban H."/>
            <person name="Sato S."/>
            <person name="Yoshikawa S."/>
            <person name="Yamada K."/>
            <person name="Nakamura Y."/>
            <person name="Ichinomiya M."/>
            <person name="Sato N."/>
            <person name="Blanc-Mathieu R."/>
            <person name="Endo H."/>
            <person name="Kuwata A."/>
            <person name="Ogata H."/>
        </authorList>
    </citation>
    <scope>NUCLEOTIDE SEQUENCE [LARGE SCALE GENOMIC DNA]</scope>
    <source>
        <strain evidence="12">NIES 3700</strain>
    </source>
</reference>
<proteinExistence type="predicted"/>
<dbReference type="OrthoDB" id="260091at2759"/>
<comment type="function">
    <text evidence="9">Radial spoke stalk protein that binds heme under oxidizing conditions. Required for the coordinated beating of multiple cilia maybe by functioning in a redox signaling pathway.</text>
</comment>
<dbReference type="PANTHER" id="PTHR21281">
    <property type="entry name" value="CYTOCHROME B5 DOMAIN-CONTAINING PROTEIN 1"/>
    <property type="match status" value="1"/>
</dbReference>
<evidence type="ECO:0000256" key="1">
    <source>
        <dbReference type="ARBA" id="ARBA00004430"/>
    </source>
</evidence>
<dbReference type="Proteomes" id="UP001165122">
    <property type="component" value="Unassembled WGS sequence"/>
</dbReference>
<dbReference type="SUPFAM" id="SSF55856">
    <property type="entry name" value="Cytochrome b5-like heme/steroid binding domain"/>
    <property type="match status" value="1"/>
</dbReference>
<evidence type="ECO:0000256" key="2">
    <source>
        <dbReference type="ARBA" id="ARBA00022490"/>
    </source>
</evidence>
<dbReference type="GO" id="GO:0046872">
    <property type="term" value="F:metal ion binding"/>
    <property type="evidence" value="ECO:0007669"/>
    <property type="project" value="UniProtKB-KW"/>
</dbReference>
<evidence type="ECO:0000256" key="9">
    <source>
        <dbReference type="ARBA" id="ARBA00046139"/>
    </source>
</evidence>
<sequence length="222" mass="25149">MPNSYLHSNEVALHNSADDCYVSIHGSVLDLTDFLANNRGGLAQPIIEHAGKDISYWFDNNGDGPVTVKTYVDPDRSLTLPYTPMGRFLHVPPPEPDSEWDTAFGTPWWCNENFVIGQLSGKSRKINVVNTLTQQECVLEVCSEETISEIQDRYIAYNGHAGSYTWKRLTEDGDKFIGLEMDKNLEDNGVIDEDLDFEKLHIPDDFYVPVIHIYYNDDLTIA</sequence>
<evidence type="ECO:0000313" key="12">
    <source>
        <dbReference type="Proteomes" id="UP001165122"/>
    </source>
</evidence>
<dbReference type="EMBL" id="BRXW01000182">
    <property type="protein sequence ID" value="GMI12928.1"/>
    <property type="molecule type" value="Genomic_DNA"/>
</dbReference>
<comment type="caution">
    <text evidence="11">The sequence shown here is derived from an EMBL/GenBank/DDBJ whole genome shotgun (WGS) entry which is preliminary data.</text>
</comment>
<keyword evidence="5" id="KW-0408">Iron</keyword>
<keyword evidence="4" id="KW-0479">Metal-binding</keyword>
<evidence type="ECO:0000256" key="3">
    <source>
        <dbReference type="ARBA" id="ARBA00022617"/>
    </source>
</evidence>
<evidence type="ECO:0000259" key="10">
    <source>
        <dbReference type="PROSITE" id="PS50255"/>
    </source>
</evidence>
<accession>A0A9W7FIQ7</accession>
<keyword evidence="6" id="KW-0206">Cytoskeleton</keyword>
<dbReference type="InterPro" id="IPR001199">
    <property type="entry name" value="Cyt_B5-like_heme/steroid-bd"/>
</dbReference>
<protein>
    <recommendedName>
        <fullName evidence="8">Cytochrome b5 domain-containing protein 1</fullName>
    </recommendedName>
</protein>
<keyword evidence="7" id="KW-0966">Cell projection</keyword>
<feature type="domain" description="Cytochrome b5 heme-binding" evidence="10">
    <location>
        <begin position="3"/>
        <end position="58"/>
    </location>
</feature>
<evidence type="ECO:0000256" key="8">
    <source>
        <dbReference type="ARBA" id="ARBA00040649"/>
    </source>
</evidence>
<keyword evidence="2" id="KW-0963">Cytoplasm</keyword>
<keyword evidence="12" id="KW-1185">Reference proteome</keyword>